<dbReference type="GO" id="GO:0003714">
    <property type="term" value="F:transcription corepressor activity"/>
    <property type="evidence" value="ECO:0007669"/>
    <property type="project" value="TreeGrafter"/>
</dbReference>
<evidence type="ECO:0008006" key="13">
    <source>
        <dbReference type="Google" id="ProtNLM"/>
    </source>
</evidence>
<keyword evidence="8" id="KW-0539">Nucleus</keyword>
<feature type="region of interest" description="Disordered" evidence="9">
    <location>
        <begin position="1"/>
        <end position="50"/>
    </location>
</feature>
<dbReference type="InterPro" id="IPR051066">
    <property type="entry name" value="Trans_reg/Corepressor"/>
</dbReference>
<dbReference type="GO" id="GO:0003677">
    <property type="term" value="F:DNA binding"/>
    <property type="evidence" value="ECO:0007669"/>
    <property type="project" value="UniProtKB-KW"/>
</dbReference>
<dbReference type="GO" id="GO:0005667">
    <property type="term" value="C:transcription regulator complex"/>
    <property type="evidence" value="ECO:0007669"/>
    <property type="project" value="TreeGrafter"/>
</dbReference>
<dbReference type="InterPro" id="IPR017884">
    <property type="entry name" value="SANT_dom"/>
</dbReference>
<evidence type="ECO:0000256" key="1">
    <source>
        <dbReference type="ARBA" id="ARBA00004123"/>
    </source>
</evidence>
<feature type="domain" description="ELM2" evidence="10">
    <location>
        <begin position="67"/>
        <end position="129"/>
    </location>
</feature>
<dbReference type="Gene3D" id="1.10.10.60">
    <property type="entry name" value="Homeodomain-like"/>
    <property type="match status" value="1"/>
</dbReference>
<evidence type="ECO:0000256" key="6">
    <source>
        <dbReference type="ARBA" id="ARBA00023125"/>
    </source>
</evidence>
<evidence type="ECO:0000256" key="7">
    <source>
        <dbReference type="ARBA" id="ARBA00023163"/>
    </source>
</evidence>
<protein>
    <recommendedName>
        <fullName evidence="13">SANT domain-containing protein</fullName>
    </recommendedName>
</protein>
<evidence type="ECO:0000256" key="5">
    <source>
        <dbReference type="ARBA" id="ARBA00023015"/>
    </source>
</evidence>
<dbReference type="AlphaFoldDB" id="A0A6G1S969"/>
<keyword evidence="6" id="KW-0238">DNA-binding</keyword>
<evidence type="ECO:0000256" key="4">
    <source>
        <dbReference type="ARBA" id="ARBA00022833"/>
    </source>
</evidence>
<evidence type="ECO:0000256" key="8">
    <source>
        <dbReference type="ARBA" id="ARBA00023242"/>
    </source>
</evidence>
<dbReference type="PROSITE" id="PS51293">
    <property type="entry name" value="SANT"/>
    <property type="match status" value="1"/>
</dbReference>
<keyword evidence="3" id="KW-0863">Zinc-finger</keyword>
<feature type="region of interest" description="Disordered" evidence="9">
    <location>
        <begin position="382"/>
        <end position="499"/>
    </location>
</feature>
<keyword evidence="4" id="KW-0862">Zinc</keyword>
<dbReference type="InterPro" id="IPR000949">
    <property type="entry name" value="ELM2_dom"/>
</dbReference>
<comment type="subcellular location">
    <subcellularLocation>
        <location evidence="1">Nucleus</location>
    </subcellularLocation>
</comment>
<dbReference type="Pfam" id="PF01448">
    <property type="entry name" value="ELM2"/>
    <property type="match status" value="1"/>
</dbReference>
<feature type="compositionally biased region" description="Polar residues" evidence="9">
    <location>
        <begin position="641"/>
        <end position="654"/>
    </location>
</feature>
<feature type="compositionally biased region" description="Polar residues" evidence="9">
    <location>
        <begin position="396"/>
        <end position="406"/>
    </location>
</feature>
<feature type="compositionally biased region" description="Polar residues" evidence="9">
    <location>
        <begin position="670"/>
        <end position="680"/>
    </location>
</feature>
<feature type="compositionally biased region" description="Polar residues" evidence="9">
    <location>
        <begin position="610"/>
        <end position="621"/>
    </location>
</feature>
<feature type="compositionally biased region" description="Basic and acidic residues" evidence="9">
    <location>
        <begin position="304"/>
        <end position="314"/>
    </location>
</feature>
<reference evidence="12" key="1">
    <citation type="submission" date="2018-10" db="EMBL/GenBank/DDBJ databases">
        <title>Transcriptome assembly of Aceria tosichella (Wheat curl mite) Type 2.</title>
        <authorList>
            <person name="Scully E.D."/>
            <person name="Geib S.M."/>
            <person name="Palmer N.A."/>
            <person name="Gupta A.K."/>
            <person name="Sarath G."/>
            <person name="Tatineni S."/>
        </authorList>
    </citation>
    <scope>NUCLEOTIDE SEQUENCE</scope>
    <source>
        <strain evidence="12">LincolnNE</strain>
    </source>
</reference>
<evidence type="ECO:0000313" key="12">
    <source>
        <dbReference type="EMBL" id="MDE46938.1"/>
    </source>
</evidence>
<feature type="region of interest" description="Disordered" evidence="9">
    <location>
        <begin position="266"/>
        <end position="325"/>
    </location>
</feature>
<evidence type="ECO:0000256" key="3">
    <source>
        <dbReference type="ARBA" id="ARBA00022771"/>
    </source>
</evidence>
<accession>A0A6G1S969</accession>
<feature type="compositionally biased region" description="Polar residues" evidence="9">
    <location>
        <begin position="471"/>
        <end position="487"/>
    </location>
</feature>
<dbReference type="PANTHER" id="PTHR16089">
    <property type="entry name" value="REST COREPRESSOR COREST PROTEIN-RELATED"/>
    <property type="match status" value="1"/>
</dbReference>
<gene>
    <name evidence="12" type="ORF">g.9817</name>
</gene>
<evidence type="ECO:0000259" key="11">
    <source>
        <dbReference type="PROSITE" id="PS51293"/>
    </source>
</evidence>
<proteinExistence type="predicted"/>
<dbReference type="FunFam" id="1.10.10.60:FF:000012">
    <property type="entry name" value="Metastasis-associated 1 family, member 3"/>
    <property type="match status" value="1"/>
</dbReference>
<keyword evidence="7" id="KW-0804">Transcription</keyword>
<dbReference type="GO" id="GO:0000118">
    <property type="term" value="C:histone deacetylase complex"/>
    <property type="evidence" value="ECO:0007669"/>
    <property type="project" value="TreeGrafter"/>
</dbReference>
<evidence type="ECO:0000256" key="9">
    <source>
        <dbReference type="SAM" id="MobiDB-lite"/>
    </source>
</evidence>
<feature type="compositionally biased region" description="Polar residues" evidence="9">
    <location>
        <begin position="315"/>
        <end position="325"/>
    </location>
</feature>
<feature type="compositionally biased region" description="Low complexity" evidence="9">
    <location>
        <begin position="168"/>
        <end position="189"/>
    </location>
</feature>
<feature type="compositionally biased region" description="Polar residues" evidence="9">
    <location>
        <begin position="190"/>
        <end position="219"/>
    </location>
</feature>
<dbReference type="EMBL" id="GGYP01002167">
    <property type="protein sequence ID" value="MDE46938.1"/>
    <property type="molecule type" value="Transcribed_RNA"/>
</dbReference>
<dbReference type="SUPFAM" id="SSF46689">
    <property type="entry name" value="Homeodomain-like"/>
    <property type="match status" value="1"/>
</dbReference>
<dbReference type="GO" id="GO:0006357">
    <property type="term" value="P:regulation of transcription by RNA polymerase II"/>
    <property type="evidence" value="ECO:0007669"/>
    <property type="project" value="TreeGrafter"/>
</dbReference>
<sequence>MSNQNRLLLPHQPTSIGNIGQSTSNSGVKSDNSLSSAASNQENDHQLSVDDNFDSYWEEEARNPHRNRIRIGRQYQATVPQLLRSGEKDQRKLEELETLSFCPKRSAKVSNAELDHYFTVAKSLNLFASLVETRSLLGRDVTIADLNRIRHKEGLSLASVIQPNRHASNNSNISPQSSQQTNTTTVTSSGEQKSPTSASDNLGTSSSIDATNAQEPASQETYTPNLALMKALSHFISLHHPCHHDNDCKKMLKDVPLEDEQEPVVSIKSGNLRGQGSSSQSPSKETKSSRSRSSTKQQSSATSKIDESDVKDVVSSEQEQASSDINNQMAPYYDWTREEVNLFSKAIEVCGKNFGSIKKEFLPSKSVRSIVEYYYIGSREASDGKKRSNHGVDSTDGCSSLDKSQANNNGGGGGNGGGGDHTSPSGKSASGGSSSAENNNTSGPTSNSDSGSNNGSKSIPDATGDAHKQAHTTNRNISNKVNMSSRQLKIEDSSNNKPKAKNIDARMSVYNFDDEIREESSPIIDCPCPGAEVKPLKAKPILPDTPAGSEAGNSNVGSLKFFMDGQLVLKLNACQEQQRCHWVQSGDKIPTPNQRQKRYSKRTSDRLPDPTSQNGSHSNSINDDDLKTEDLTADDEDSKESANSFTNIATPRQNSFSASPSPKRSRARTESTLPPNQAQMPSPIDYNRLAVTNMKERNDNNLNNNNNNNNNNILNNPMMNPWLQANNFAMAAGLFSLFPQAASNLVGGQVQSSVPNMVNMAPRPMDLSVEHSHSQKPIQQATPKSASRSKSKQKHS</sequence>
<dbReference type="GO" id="GO:0008270">
    <property type="term" value="F:zinc ion binding"/>
    <property type="evidence" value="ECO:0007669"/>
    <property type="project" value="UniProtKB-KW"/>
</dbReference>
<name>A0A6G1S969_9ACAR</name>
<feature type="domain" description="SANT" evidence="11">
    <location>
        <begin position="334"/>
        <end position="375"/>
    </location>
</feature>
<feature type="region of interest" description="Disordered" evidence="9">
    <location>
        <begin position="585"/>
        <end position="683"/>
    </location>
</feature>
<dbReference type="InterPro" id="IPR009057">
    <property type="entry name" value="Homeodomain-like_sf"/>
</dbReference>
<keyword evidence="2" id="KW-0479">Metal-binding</keyword>
<evidence type="ECO:0000259" key="10">
    <source>
        <dbReference type="PROSITE" id="PS51156"/>
    </source>
</evidence>
<feature type="compositionally biased region" description="Low complexity" evidence="9">
    <location>
        <begin position="291"/>
        <end position="303"/>
    </location>
</feature>
<organism evidence="12">
    <name type="scientific">Aceria tosichella</name>
    <name type="common">wheat curl mite</name>
    <dbReference type="NCBI Taxonomy" id="561515"/>
    <lineage>
        <taxon>Eukaryota</taxon>
        <taxon>Metazoa</taxon>
        <taxon>Ecdysozoa</taxon>
        <taxon>Arthropoda</taxon>
        <taxon>Chelicerata</taxon>
        <taxon>Arachnida</taxon>
        <taxon>Acari</taxon>
        <taxon>Acariformes</taxon>
        <taxon>Trombidiformes</taxon>
        <taxon>Prostigmata</taxon>
        <taxon>Eupodina</taxon>
        <taxon>Eriophyoidea</taxon>
        <taxon>Eriophyidae</taxon>
        <taxon>Eriophyinae</taxon>
        <taxon>Aceriini</taxon>
        <taxon>Aceria</taxon>
    </lineage>
</organism>
<feature type="compositionally biased region" description="Gly residues" evidence="9">
    <location>
        <begin position="409"/>
        <end position="420"/>
    </location>
</feature>
<feature type="region of interest" description="Disordered" evidence="9">
    <location>
        <begin position="767"/>
        <end position="796"/>
    </location>
</feature>
<feature type="compositionally biased region" description="Low complexity" evidence="9">
    <location>
        <begin position="423"/>
        <end position="456"/>
    </location>
</feature>
<dbReference type="Gene3D" id="4.10.1240.50">
    <property type="match status" value="1"/>
</dbReference>
<feature type="compositionally biased region" description="Basic residues" evidence="9">
    <location>
        <begin position="787"/>
        <end position="796"/>
    </location>
</feature>
<dbReference type="SMART" id="SM01189">
    <property type="entry name" value="ELM2"/>
    <property type="match status" value="1"/>
</dbReference>
<feature type="region of interest" description="Disordered" evidence="9">
    <location>
        <begin position="165"/>
        <end position="219"/>
    </location>
</feature>
<dbReference type="PROSITE" id="PS51156">
    <property type="entry name" value="ELM2"/>
    <property type="match status" value="1"/>
</dbReference>
<feature type="compositionally biased region" description="Polar residues" evidence="9">
    <location>
        <begin position="775"/>
        <end position="786"/>
    </location>
</feature>
<feature type="compositionally biased region" description="Polar residues" evidence="9">
    <location>
        <begin position="1"/>
        <end position="41"/>
    </location>
</feature>
<keyword evidence="5" id="KW-0805">Transcription regulation</keyword>
<evidence type="ECO:0000256" key="2">
    <source>
        <dbReference type="ARBA" id="ARBA00022723"/>
    </source>
</evidence>
<dbReference type="PANTHER" id="PTHR16089:SF40">
    <property type="entry name" value="SUPPRESSOR OF ACTIVATED EGL-4 PROTEIN 1"/>
    <property type="match status" value="1"/>
</dbReference>